<feature type="compositionally biased region" description="Gly residues" evidence="1">
    <location>
        <begin position="338"/>
        <end position="361"/>
    </location>
</feature>
<dbReference type="STRING" id="1262450.S3C8I7"/>
<feature type="compositionally biased region" description="Low complexity" evidence="1">
    <location>
        <begin position="165"/>
        <end position="180"/>
    </location>
</feature>
<feature type="compositionally biased region" description="Polar residues" evidence="1">
    <location>
        <begin position="16"/>
        <end position="28"/>
    </location>
</feature>
<feature type="domain" description="SUZ" evidence="2">
    <location>
        <begin position="183"/>
        <end position="271"/>
    </location>
</feature>
<dbReference type="Proteomes" id="UP000016923">
    <property type="component" value="Unassembled WGS sequence"/>
</dbReference>
<reference evidence="4 5" key="1">
    <citation type="journal article" date="2013" name="BMC Genomics">
        <title>The genome and transcriptome of the pine saprophyte Ophiostoma piceae, and a comparison with the bark beetle-associated pine pathogen Grosmannia clavigera.</title>
        <authorList>
            <person name="Haridas S."/>
            <person name="Wang Y."/>
            <person name="Lim L."/>
            <person name="Massoumi Alamouti S."/>
            <person name="Jackman S."/>
            <person name="Docking R."/>
            <person name="Robertson G."/>
            <person name="Birol I."/>
            <person name="Bohlmann J."/>
            <person name="Breuil C."/>
        </authorList>
    </citation>
    <scope>NUCLEOTIDE SEQUENCE [LARGE SCALE GENOMIC DNA]</scope>
    <source>
        <strain evidence="4 5">UAMH 11346</strain>
    </source>
</reference>
<dbReference type="VEuPathDB" id="FungiDB:F503_01024"/>
<dbReference type="OMA" id="QADASTC"/>
<gene>
    <name evidence="4" type="ORF">F503_01024</name>
</gene>
<dbReference type="eggNOG" id="ENOG502SDN7">
    <property type="taxonomic scope" value="Eukaryota"/>
</dbReference>
<evidence type="ECO:0000256" key="1">
    <source>
        <dbReference type="SAM" id="MobiDB-lite"/>
    </source>
</evidence>
<dbReference type="OrthoDB" id="5422283at2759"/>
<feature type="compositionally biased region" description="Low complexity" evidence="1">
    <location>
        <begin position="274"/>
        <end position="293"/>
    </location>
</feature>
<protein>
    <submittedName>
        <fullName evidence="4">Uncharacterized protein</fullName>
    </submittedName>
</protein>
<feature type="compositionally biased region" description="Low complexity" evidence="1">
    <location>
        <begin position="376"/>
        <end position="399"/>
    </location>
</feature>
<feature type="compositionally biased region" description="Polar residues" evidence="1">
    <location>
        <begin position="415"/>
        <end position="444"/>
    </location>
</feature>
<feature type="compositionally biased region" description="Polar residues" evidence="1">
    <location>
        <begin position="35"/>
        <end position="45"/>
    </location>
</feature>
<keyword evidence="5" id="KW-1185">Reference proteome</keyword>
<feature type="region of interest" description="Disordered" evidence="1">
    <location>
        <begin position="1"/>
        <end position="129"/>
    </location>
</feature>
<feature type="region of interest" description="Disordered" evidence="1">
    <location>
        <begin position="161"/>
        <end position="185"/>
    </location>
</feature>
<feature type="compositionally biased region" description="Polar residues" evidence="1">
    <location>
        <begin position="294"/>
        <end position="311"/>
    </location>
</feature>
<feature type="compositionally biased region" description="Basic and acidic residues" evidence="1">
    <location>
        <begin position="236"/>
        <end position="266"/>
    </location>
</feature>
<feature type="compositionally biased region" description="Gly residues" evidence="1">
    <location>
        <begin position="460"/>
        <end position="474"/>
    </location>
</feature>
<dbReference type="AlphaFoldDB" id="S3C8I7"/>
<evidence type="ECO:0000259" key="3">
    <source>
        <dbReference type="PROSITE" id="PS51938"/>
    </source>
</evidence>
<dbReference type="HOGENOM" id="CLU_060774_0_0_1"/>
<dbReference type="EMBL" id="KE148149">
    <property type="protein sequence ID" value="EPE08241.1"/>
    <property type="molecule type" value="Genomic_DNA"/>
</dbReference>
<organism evidence="4 5">
    <name type="scientific">Ophiostoma piceae (strain UAMH 11346)</name>
    <name type="common">Sap stain fungus</name>
    <dbReference type="NCBI Taxonomy" id="1262450"/>
    <lineage>
        <taxon>Eukaryota</taxon>
        <taxon>Fungi</taxon>
        <taxon>Dikarya</taxon>
        <taxon>Ascomycota</taxon>
        <taxon>Pezizomycotina</taxon>
        <taxon>Sordariomycetes</taxon>
        <taxon>Sordariomycetidae</taxon>
        <taxon>Ophiostomatales</taxon>
        <taxon>Ophiostomataceae</taxon>
        <taxon>Ophiostoma</taxon>
    </lineage>
</organism>
<name>S3C8I7_OPHP1</name>
<feature type="compositionally biased region" description="Basic and acidic residues" evidence="1">
    <location>
        <begin position="86"/>
        <end position="105"/>
    </location>
</feature>
<accession>S3C8I7</accession>
<feature type="domain" description="SUZ-C" evidence="3">
    <location>
        <begin position="427"/>
        <end position="471"/>
    </location>
</feature>
<proteinExistence type="predicted"/>
<dbReference type="InterPro" id="IPR024642">
    <property type="entry name" value="SUZ-C"/>
</dbReference>
<feature type="region of interest" description="Disordered" evidence="1">
    <location>
        <begin position="197"/>
        <end position="474"/>
    </location>
</feature>
<evidence type="ECO:0000313" key="5">
    <source>
        <dbReference type="Proteomes" id="UP000016923"/>
    </source>
</evidence>
<evidence type="ECO:0000259" key="2">
    <source>
        <dbReference type="PROSITE" id="PS51673"/>
    </source>
</evidence>
<dbReference type="PROSITE" id="PS51673">
    <property type="entry name" value="SUZ"/>
    <property type="match status" value="1"/>
</dbReference>
<feature type="compositionally biased region" description="Low complexity" evidence="1">
    <location>
        <begin position="317"/>
        <end position="328"/>
    </location>
</feature>
<sequence length="474" mass="50544">MPNDVNTVWRLWKPTTAPSPVPTSQQNTPIPPQADASTCTQQLSGLYSPALHTAIPATPPHPSSSAAAMARKADVPNAWDDDWEAEADKLAAKDKQASSRQRIDDQFNDDEKDTPFSGGALLAQPPPDEAKPVLLSRAERLAQHAEKNRKLWETADNPEEFHFLSAGSPSTSNNTGSSAPTILSPATAFRPAMTVLSRKPAPQMIRRRDPVTGLEQLTIRDDAAEAEAEARAAATRKQETPEQIRQRQMKEREERQRKYDEARAKIFGEPLPPSSSNNGSNNNKSSNADNGSNTHTSTPGSMATSRQTSPTPKAGHNSNQNTPSSPQSHGGRGRGRGRGQGGSYRGDRGGAGNGHGNGNGNDGSFNRRGHHHHHSSSNGQSSSAAGQSSPSSSAHTSSQKLFDPNYSPKPGSRRQGGNQILNGLSRNNSNGYSSEPSPFPSRTGTPREDDLVTRAPKGPDGTGRGGFGFSRRGG</sequence>
<dbReference type="InterPro" id="IPR024771">
    <property type="entry name" value="SUZ"/>
</dbReference>
<dbReference type="PROSITE" id="PS51938">
    <property type="entry name" value="SUZ_C"/>
    <property type="match status" value="1"/>
</dbReference>
<evidence type="ECO:0000313" key="4">
    <source>
        <dbReference type="EMBL" id="EPE08241.1"/>
    </source>
</evidence>